<dbReference type="EMBL" id="JACEIK010070903">
    <property type="protein sequence ID" value="MCE5167274.1"/>
    <property type="molecule type" value="Genomic_DNA"/>
</dbReference>
<gene>
    <name evidence="2" type="ORF">HAX54_045603</name>
</gene>
<evidence type="ECO:0000256" key="1">
    <source>
        <dbReference type="SAM" id="MobiDB-lite"/>
    </source>
</evidence>
<organism evidence="2 3">
    <name type="scientific">Datura stramonium</name>
    <name type="common">Jimsonweed</name>
    <name type="synonym">Common thornapple</name>
    <dbReference type="NCBI Taxonomy" id="4076"/>
    <lineage>
        <taxon>Eukaryota</taxon>
        <taxon>Viridiplantae</taxon>
        <taxon>Streptophyta</taxon>
        <taxon>Embryophyta</taxon>
        <taxon>Tracheophyta</taxon>
        <taxon>Spermatophyta</taxon>
        <taxon>Magnoliopsida</taxon>
        <taxon>eudicotyledons</taxon>
        <taxon>Gunneridae</taxon>
        <taxon>Pentapetalae</taxon>
        <taxon>asterids</taxon>
        <taxon>lamiids</taxon>
        <taxon>Solanales</taxon>
        <taxon>Solanaceae</taxon>
        <taxon>Solanoideae</taxon>
        <taxon>Datureae</taxon>
        <taxon>Datura</taxon>
    </lineage>
</organism>
<name>A0ABS8YBS8_DATST</name>
<feature type="region of interest" description="Disordered" evidence="1">
    <location>
        <begin position="55"/>
        <end position="82"/>
    </location>
</feature>
<evidence type="ECO:0000313" key="3">
    <source>
        <dbReference type="Proteomes" id="UP000823775"/>
    </source>
</evidence>
<sequence length="82" mass="8812">VCMHGEEPGCKDVNRIFTHQKFKALRELSRNQVLKQSQNPSPKAVPVDYAVLSPEEGTTGSDTAGMTVVSPMVTKAGTDASH</sequence>
<evidence type="ECO:0000313" key="2">
    <source>
        <dbReference type="EMBL" id="MCE5167274.1"/>
    </source>
</evidence>
<protein>
    <submittedName>
        <fullName evidence="2">Uncharacterized protein</fullName>
    </submittedName>
</protein>
<reference evidence="2 3" key="1">
    <citation type="journal article" date="2021" name="BMC Genomics">
        <title>Datura genome reveals duplications of psychoactive alkaloid biosynthetic genes and high mutation rate following tissue culture.</title>
        <authorList>
            <person name="Rajewski A."/>
            <person name="Carter-House D."/>
            <person name="Stajich J."/>
            <person name="Litt A."/>
        </authorList>
    </citation>
    <scope>NUCLEOTIDE SEQUENCE [LARGE SCALE GENOMIC DNA]</scope>
    <source>
        <strain evidence="2">AR-01</strain>
    </source>
</reference>
<dbReference type="Proteomes" id="UP000823775">
    <property type="component" value="Unassembled WGS sequence"/>
</dbReference>
<feature type="non-terminal residue" evidence="2">
    <location>
        <position position="1"/>
    </location>
</feature>
<proteinExistence type="predicted"/>
<comment type="caution">
    <text evidence="2">The sequence shown here is derived from an EMBL/GenBank/DDBJ whole genome shotgun (WGS) entry which is preliminary data.</text>
</comment>
<accession>A0ABS8YBS8</accession>
<keyword evidence="3" id="KW-1185">Reference proteome</keyword>